<evidence type="ECO:0000256" key="2">
    <source>
        <dbReference type="ARBA" id="ARBA00022525"/>
    </source>
</evidence>
<evidence type="ECO:0000256" key="5">
    <source>
        <dbReference type="SAM" id="MobiDB-lite"/>
    </source>
</evidence>
<evidence type="ECO:0000256" key="1">
    <source>
        <dbReference type="ARBA" id="ARBA00004613"/>
    </source>
</evidence>
<keyword evidence="4" id="KW-0106">Calcium</keyword>
<dbReference type="PANTHER" id="PTHR37467">
    <property type="entry name" value="EXPORTED CALCIUM-BINDING GLYCOPROTEIN-RELATED"/>
    <property type="match status" value="1"/>
</dbReference>
<evidence type="ECO:0000313" key="7">
    <source>
        <dbReference type="EMBL" id="MFC6823424.1"/>
    </source>
</evidence>
<feature type="domain" description="DUF7343" evidence="6">
    <location>
        <begin position="438"/>
        <end position="498"/>
    </location>
</feature>
<dbReference type="RefSeq" id="WP_379691852.1">
    <property type="nucleotide sequence ID" value="NZ_JBHSXH010000001.1"/>
</dbReference>
<dbReference type="Pfam" id="PF18884">
    <property type="entry name" value="TSP3_bac"/>
    <property type="match status" value="7"/>
</dbReference>
<keyword evidence="2" id="KW-0964">Secreted</keyword>
<dbReference type="InterPro" id="IPR059100">
    <property type="entry name" value="TSP3_bac"/>
</dbReference>
<dbReference type="EMBL" id="JBHSXH010000001">
    <property type="protein sequence ID" value="MFC6823424.1"/>
    <property type="molecule type" value="Genomic_DNA"/>
</dbReference>
<feature type="compositionally biased region" description="Basic and acidic residues" evidence="5">
    <location>
        <begin position="213"/>
        <end position="230"/>
    </location>
</feature>
<sequence length="513" mass="53878">MTHTILRFVFACAVLIAGISGALVGPAAGAAAEGTVTVTNGTVATADGTSYVWRTSATDVRVETAAPIPSSSSICIAPTGQNTTAVKCVPGDGTNNVTLSVQSWSTDAAGTYTVYEQTKNGRNVIEREAIHVMSQSGDIDNDGLSNADEVSGDTKFRTADTDGDGLNDGKEVNTHGTNPTKSDTDGDGLSDSMEVNTYETNPTKPDTDDDSLPDGKEVNQHETDPTKGDTDGDGLDDAPELETYGTNPNKPDTDGDGLEDGAEINQYETNPNNPDSDKDGLDDAAEVKEHQTNPNKPDTDGDGLNDSQEVNVHGTDPTDPDTDDDGRDDQLEVEEGTDPVESSRAANIPDEALAGAGVIIAAIAVGGYYWRRRGGATLPEDDGDDGDGPQAAVTPTPPLEEDPDAEGTGWMEAPAKRTLGASEDEQAGDGESRVPRPLTREDEVVMLLEEAGGQMEQSEIVDHTDWSKATVSRVLSSMADDGRITKISLGRRNLITLPGEEPEGAKSPFEREA</sequence>
<dbReference type="Gene3D" id="4.10.1080.10">
    <property type="entry name" value="TSP type-3 repeat"/>
    <property type="match status" value="2"/>
</dbReference>
<dbReference type="Pfam" id="PF24034">
    <property type="entry name" value="DUF7343"/>
    <property type="match status" value="1"/>
</dbReference>
<evidence type="ECO:0000256" key="4">
    <source>
        <dbReference type="ARBA" id="ARBA00022837"/>
    </source>
</evidence>
<gene>
    <name evidence="7" type="ORF">ACFQEV_00170</name>
</gene>
<dbReference type="InterPro" id="IPR028974">
    <property type="entry name" value="TSP_type-3_rpt"/>
</dbReference>
<comment type="subcellular location">
    <subcellularLocation>
        <location evidence="1">Secreted</location>
    </subcellularLocation>
</comment>
<dbReference type="PANTHER" id="PTHR37467:SF1">
    <property type="entry name" value="EXPORTED CALCIUM-BINDING GLYCOPROTEIN"/>
    <property type="match status" value="1"/>
</dbReference>
<comment type="caution">
    <text evidence="7">The sequence shown here is derived from an EMBL/GenBank/DDBJ whole genome shotgun (WGS) entry which is preliminary data.</text>
</comment>
<evidence type="ECO:0000313" key="8">
    <source>
        <dbReference type="Proteomes" id="UP001596408"/>
    </source>
</evidence>
<feature type="compositionally biased region" description="Acidic residues" evidence="5">
    <location>
        <begin position="318"/>
        <end position="338"/>
    </location>
</feature>
<keyword evidence="3" id="KW-0732">Signal</keyword>
<evidence type="ECO:0000256" key="3">
    <source>
        <dbReference type="ARBA" id="ARBA00022729"/>
    </source>
</evidence>
<feature type="compositionally biased region" description="Basic and acidic residues" evidence="5">
    <location>
        <begin position="430"/>
        <end position="441"/>
    </location>
</feature>
<accession>A0ABD5TTB5</accession>
<organism evidence="7 8">
    <name type="scientific">Halopelagius fulvigenes</name>
    <dbReference type="NCBI Taxonomy" id="1198324"/>
    <lineage>
        <taxon>Archaea</taxon>
        <taxon>Methanobacteriati</taxon>
        <taxon>Methanobacteriota</taxon>
        <taxon>Stenosarchaea group</taxon>
        <taxon>Halobacteria</taxon>
        <taxon>Halobacteriales</taxon>
        <taxon>Haloferacaceae</taxon>
    </lineage>
</organism>
<name>A0ABD5TTB5_9EURY</name>
<dbReference type="InterPro" id="IPR036390">
    <property type="entry name" value="WH_DNA-bd_sf"/>
</dbReference>
<evidence type="ECO:0000259" key="6">
    <source>
        <dbReference type="Pfam" id="PF24034"/>
    </source>
</evidence>
<feature type="compositionally biased region" description="Acidic residues" evidence="5">
    <location>
        <begin position="231"/>
        <end position="240"/>
    </location>
</feature>
<feature type="region of interest" description="Disordered" evidence="5">
    <location>
        <begin position="136"/>
        <end position="353"/>
    </location>
</feature>
<dbReference type="InterPro" id="IPR055767">
    <property type="entry name" value="DUF7343"/>
</dbReference>
<feature type="compositionally biased region" description="Polar residues" evidence="5">
    <location>
        <begin position="193"/>
        <end position="204"/>
    </location>
</feature>
<protein>
    <submittedName>
        <fullName evidence="7">Helix-turn-helix domain-containing protein</fullName>
    </submittedName>
</protein>
<dbReference type="InterPro" id="IPR036388">
    <property type="entry name" value="WH-like_DNA-bd_sf"/>
</dbReference>
<dbReference type="AlphaFoldDB" id="A0ABD5TTB5"/>
<dbReference type="Proteomes" id="UP001596408">
    <property type="component" value="Unassembled WGS sequence"/>
</dbReference>
<dbReference type="SUPFAM" id="SSF46785">
    <property type="entry name" value="Winged helix' DNA-binding domain"/>
    <property type="match status" value="1"/>
</dbReference>
<feature type="region of interest" description="Disordered" evidence="5">
    <location>
        <begin position="373"/>
        <end position="441"/>
    </location>
</feature>
<keyword evidence="8" id="KW-1185">Reference proteome</keyword>
<proteinExistence type="predicted"/>
<dbReference type="InterPro" id="IPR053180">
    <property type="entry name" value="Ca-binding_acidic-repeat"/>
</dbReference>
<feature type="compositionally biased region" description="Basic and acidic residues" evidence="5">
    <location>
        <begin position="275"/>
        <end position="291"/>
    </location>
</feature>
<reference evidence="7 8" key="1">
    <citation type="journal article" date="2019" name="Int. J. Syst. Evol. Microbiol.">
        <title>The Global Catalogue of Microorganisms (GCM) 10K type strain sequencing project: providing services to taxonomists for standard genome sequencing and annotation.</title>
        <authorList>
            <consortium name="The Broad Institute Genomics Platform"/>
            <consortium name="The Broad Institute Genome Sequencing Center for Infectious Disease"/>
            <person name="Wu L."/>
            <person name="Ma J."/>
        </authorList>
    </citation>
    <scope>NUCLEOTIDE SEQUENCE [LARGE SCALE GENOMIC DNA]</scope>
    <source>
        <strain evidence="7 8">YIM 94188</strain>
    </source>
</reference>
<dbReference type="Gene3D" id="1.10.10.10">
    <property type="entry name" value="Winged helix-like DNA-binding domain superfamily/Winged helix DNA-binding domain"/>
    <property type="match status" value="1"/>
</dbReference>